<evidence type="ECO:0000259" key="9">
    <source>
        <dbReference type="Pfam" id="PF00892"/>
    </source>
</evidence>
<keyword evidence="5 8" id="KW-0812">Transmembrane</keyword>
<dbReference type="SUPFAM" id="SSF103481">
    <property type="entry name" value="Multidrug resistance efflux transporter EmrE"/>
    <property type="match status" value="2"/>
</dbReference>
<evidence type="ECO:0000256" key="5">
    <source>
        <dbReference type="ARBA" id="ARBA00022692"/>
    </source>
</evidence>
<keyword evidence="7 8" id="KW-0472">Membrane</keyword>
<evidence type="ECO:0000313" key="11">
    <source>
        <dbReference type="Proteomes" id="UP000277858"/>
    </source>
</evidence>
<dbReference type="NCBIfam" id="TIGR00688">
    <property type="entry name" value="rarD"/>
    <property type="match status" value="1"/>
</dbReference>
<feature type="transmembrane region" description="Helical" evidence="8">
    <location>
        <begin position="192"/>
        <end position="212"/>
    </location>
</feature>
<comment type="subcellular location">
    <subcellularLocation>
        <location evidence="1">Cell membrane</location>
        <topology evidence="1">Multi-pass membrane protein</topology>
    </subcellularLocation>
</comment>
<dbReference type="Pfam" id="PF00892">
    <property type="entry name" value="EamA"/>
    <property type="match status" value="2"/>
</dbReference>
<dbReference type="InterPro" id="IPR037185">
    <property type="entry name" value="EmrE-like"/>
</dbReference>
<organism evidence="10 11">
    <name type="scientific">Acidipropionibacterium jensenii</name>
    <dbReference type="NCBI Taxonomy" id="1749"/>
    <lineage>
        <taxon>Bacteria</taxon>
        <taxon>Bacillati</taxon>
        <taxon>Actinomycetota</taxon>
        <taxon>Actinomycetes</taxon>
        <taxon>Propionibacteriales</taxon>
        <taxon>Propionibacteriaceae</taxon>
        <taxon>Acidipropionibacterium</taxon>
    </lineage>
</organism>
<proteinExistence type="inferred from homology"/>
<evidence type="ECO:0000256" key="4">
    <source>
        <dbReference type="ARBA" id="ARBA00022475"/>
    </source>
</evidence>
<feature type="transmembrane region" description="Helical" evidence="8">
    <location>
        <begin position="21"/>
        <end position="44"/>
    </location>
</feature>
<dbReference type="RefSeq" id="WP_232020978.1">
    <property type="nucleotide sequence ID" value="NZ_LR134473.1"/>
</dbReference>
<feature type="domain" description="EamA" evidence="9">
    <location>
        <begin position="20"/>
        <end position="155"/>
    </location>
</feature>
<feature type="domain" description="EamA" evidence="9">
    <location>
        <begin position="164"/>
        <end position="297"/>
    </location>
</feature>
<sequence length="318" mass="33644">MISSEPSPSAPWAEASRGRGVTAALIAYGLWGAFPLYFVALAPAGAMEILAHRILWTMATCAVVLLWRRDWEWLRDLLHHRGLAAGVALAGVLITCNWGTYVWAVRAGHTTDAALGYFLNPLVTIGLGVLVLHETLRRLQWVAVGIGLVAAVFLTVSTGTVPWTALVLAFSFGLYGLAKNRIGVSLDPWQSLGAESATLAPVALAFLVVLQIQGGSTFLAPAGVHTGLLVLSGVVTALPLLFFAEAARLIPLSLIGLIQFITPILQLIVGVAVLGESMSTSRWIGFGIVWIALIVLTVDSLIAGSAARRAARRAVDPS</sequence>
<dbReference type="GO" id="GO:0005886">
    <property type="term" value="C:plasma membrane"/>
    <property type="evidence" value="ECO:0007669"/>
    <property type="project" value="UniProtKB-SubCell"/>
</dbReference>
<accession>A0A3S4WVR1</accession>
<name>A0A3S4WVR1_9ACTN</name>
<dbReference type="Proteomes" id="UP000277858">
    <property type="component" value="Chromosome"/>
</dbReference>
<evidence type="ECO:0000256" key="3">
    <source>
        <dbReference type="ARBA" id="ARBA00022448"/>
    </source>
</evidence>
<comment type="similarity">
    <text evidence="2">Belongs to the EamA transporter family.</text>
</comment>
<keyword evidence="11" id="KW-1185">Reference proteome</keyword>
<feature type="transmembrane region" description="Helical" evidence="8">
    <location>
        <begin position="115"/>
        <end position="132"/>
    </location>
</feature>
<evidence type="ECO:0000256" key="6">
    <source>
        <dbReference type="ARBA" id="ARBA00022989"/>
    </source>
</evidence>
<dbReference type="InterPro" id="IPR000620">
    <property type="entry name" value="EamA_dom"/>
</dbReference>
<evidence type="ECO:0000256" key="2">
    <source>
        <dbReference type="ARBA" id="ARBA00007362"/>
    </source>
</evidence>
<keyword evidence="4" id="KW-1003">Cell membrane</keyword>
<feature type="transmembrane region" description="Helical" evidence="8">
    <location>
        <begin position="83"/>
        <end position="103"/>
    </location>
</feature>
<dbReference type="PANTHER" id="PTHR22911">
    <property type="entry name" value="ACYL-MALONYL CONDENSING ENZYME-RELATED"/>
    <property type="match status" value="1"/>
</dbReference>
<dbReference type="STRING" id="1122997.GCA_000425285_01544"/>
<feature type="transmembrane region" description="Helical" evidence="8">
    <location>
        <begin position="218"/>
        <end position="242"/>
    </location>
</feature>
<keyword evidence="3" id="KW-0813">Transport</keyword>
<dbReference type="InterPro" id="IPR004626">
    <property type="entry name" value="RarD"/>
</dbReference>
<evidence type="ECO:0000313" key="10">
    <source>
        <dbReference type="EMBL" id="VEI02533.1"/>
    </source>
</evidence>
<dbReference type="PANTHER" id="PTHR22911:SF137">
    <property type="entry name" value="SOLUTE CARRIER FAMILY 35 MEMBER G2-RELATED"/>
    <property type="match status" value="1"/>
</dbReference>
<keyword evidence="6 8" id="KW-1133">Transmembrane helix</keyword>
<evidence type="ECO:0000256" key="1">
    <source>
        <dbReference type="ARBA" id="ARBA00004651"/>
    </source>
</evidence>
<evidence type="ECO:0000256" key="8">
    <source>
        <dbReference type="SAM" id="Phobius"/>
    </source>
</evidence>
<dbReference type="AlphaFoldDB" id="A0A3S4WVR1"/>
<feature type="transmembrane region" description="Helical" evidence="8">
    <location>
        <begin position="139"/>
        <end position="157"/>
    </location>
</feature>
<feature type="transmembrane region" description="Helical" evidence="8">
    <location>
        <begin position="249"/>
        <end position="271"/>
    </location>
</feature>
<reference evidence="10 11" key="1">
    <citation type="submission" date="2018-12" db="EMBL/GenBank/DDBJ databases">
        <authorList>
            <consortium name="Pathogen Informatics"/>
        </authorList>
    </citation>
    <scope>NUCLEOTIDE SEQUENCE [LARGE SCALE GENOMIC DNA]</scope>
    <source>
        <strain evidence="10 11">NCTC13652</strain>
    </source>
</reference>
<protein>
    <submittedName>
        <fullName evidence="10">Putative chloramphenical resistance permease RarD</fullName>
    </submittedName>
</protein>
<dbReference type="EMBL" id="LR134473">
    <property type="protein sequence ID" value="VEI02533.1"/>
    <property type="molecule type" value="Genomic_DNA"/>
</dbReference>
<feature type="transmembrane region" description="Helical" evidence="8">
    <location>
        <begin position="50"/>
        <end position="67"/>
    </location>
</feature>
<evidence type="ECO:0000256" key="7">
    <source>
        <dbReference type="ARBA" id="ARBA00023136"/>
    </source>
</evidence>
<gene>
    <name evidence="10" type="primary">rarD</name>
    <name evidence="10" type="ORF">NCTC13652_00712</name>
</gene>
<feature type="transmembrane region" description="Helical" evidence="8">
    <location>
        <begin position="283"/>
        <end position="303"/>
    </location>
</feature>